<organism evidence="2 3">
    <name type="scientific">Portunus trituberculatus</name>
    <name type="common">Swimming crab</name>
    <name type="synonym">Neptunus trituberculatus</name>
    <dbReference type="NCBI Taxonomy" id="210409"/>
    <lineage>
        <taxon>Eukaryota</taxon>
        <taxon>Metazoa</taxon>
        <taxon>Ecdysozoa</taxon>
        <taxon>Arthropoda</taxon>
        <taxon>Crustacea</taxon>
        <taxon>Multicrustacea</taxon>
        <taxon>Malacostraca</taxon>
        <taxon>Eumalacostraca</taxon>
        <taxon>Eucarida</taxon>
        <taxon>Decapoda</taxon>
        <taxon>Pleocyemata</taxon>
        <taxon>Brachyura</taxon>
        <taxon>Eubrachyura</taxon>
        <taxon>Portunoidea</taxon>
        <taxon>Portunidae</taxon>
        <taxon>Portuninae</taxon>
        <taxon>Portunus</taxon>
    </lineage>
</organism>
<evidence type="ECO:0000313" key="3">
    <source>
        <dbReference type="Proteomes" id="UP000324222"/>
    </source>
</evidence>
<accession>A0A5B7K190</accession>
<dbReference type="GO" id="GO:0005886">
    <property type="term" value="C:plasma membrane"/>
    <property type="evidence" value="ECO:0007669"/>
    <property type="project" value="TreeGrafter"/>
</dbReference>
<dbReference type="InterPro" id="IPR053202">
    <property type="entry name" value="EGF_Rcpt_Signaling_Reg"/>
</dbReference>
<dbReference type="GO" id="GO:0016197">
    <property type="term" value="P:endosomal transport"/>
    <property type="evidence" value="ECO:0007669"/>
    <property type="project" value="TreeGrafter"/>
</dbReference>
<dbReference type="SUPFAM" id="SSF53335">
    <property type="entry name" value="S-adenosyl-L-methionine-dependent methyltransferases"/>
    <property type="match status" value="1"/>
</dbReference>
<dbReference type="PANTHER" id="PTHR34009:SF2">
    <property type="entry name" value="PROTEIN STAR"/>
    <property type="match status" value="1"/>
</dbReference>
<dbReference type="Pfam" id="PF05050">
    <property type="entry name" value="Methyltransf_21"/>
    <property type="match status" value="1"/>
</dbReference>
<dbReference type="AlphaFoldDB" id="A0A5B7K190"/>
<protein>
    <submittedName>
        <fullName evidence="2">Protein Star</fullName>
    </submittedName>
</protein>
<dbReference type="Gene3D" id="3.40.50.150">
    <property type="entry name" value="Vaccinia Virus protein VP39"/>
    <property type="match status" value="1"/>
</dbReference>
<reference evidence="2 3" key="1">
    <citation type="submission" date="2019-05" db="EMBL/GenBank/DDBJ databases">
        <title>Another draft genome of Portunus trituberculatus and its Hox gene families provides insights of decapod evolution.</title>
        <authorList>
            <person name="Jeong J.-H."/>
            <person name="Song I."/>
            <person name="Kim S."/>
            <person name="Choi T."/>
            <person name="Kim D."/>
            <person name="Ryu S."/>
            <person name="Kim W."/>
        </authorList>
    </citation>
    <scope>NUCLEOTIDE SEQUENCE [LARGE SCALE GENOMIC DNA]</scope>
    <source>
        <tissue evidence="2">Muscle</tissue>
    </source>
</reference>
<dbReference type="InterPro" id="IPR029063">
    <property type="entry name" value="SAM-dependent_MTases_sf"/>
</dbReference>
<dbReference type="InterPro" id="IPR006342">
    <property type="entry name" value="FkbM_mtfrase"/>
</dbReference>
<dbReference type="EMBL" id="VSRR010117367">
    <property type="protein sequence ID" value="MPC99197.1"/>
    <property type="molecule type" value="Genomic_DNA"/>
</dbReference>
<evidence type="ECO:0000259" key="1">
    <source>
        <dbReference type="Pfam" id="PF05050"/>
    </source>
</evidence>
<evidence type="ECO:0000313" key="2">
    <source>
        <dbReference type="EMBL" id="MPC99197.1"/>
    </source>
</evidence>
<dbReference type="Proteomes" id="UP000324222">
    <property type="component" value="Unassembled WGS sequence"/>
</dbReference>
<proteinExistence type="predicted"/>
<dbReference type="OrthoDB" id="6357215at2759"/>
<comment type="caution">
    <text evidence="2">The sequence shown here is derived from an EMBL/GenBank/DDBJ whole genome shotgun (WGS) entry which is preliminary data.</text>
</comment>
<dbReference type="GO" id="GO:0005794">
    <property type="term" value="C:Golgi apparatus"/>
    <property type="evidence" value="ECO:0007669"/>
    <property type="project" value="TreeGrafter"/>
</dbReference>
<dbReference type="PANTHER" id="PTHR34009">
    <property type="entry name" value="PROTEIN STAR"/>
    <property type="match status" value="1"/>
</dbReference>
<dbReference type="GO" id="GO:0006888">
    <property type="term" value="P:endoplasmic reticulum to Golgi vesicle-mediated transport"/>
    <property type="evidence" value="ECO:0007669"/>
    <property type="project" value="TreeGrafter"/>
</dbReference>
<dbReference type="GO" id="GO:0031902">
    <property type="term" value="C:late endosome membrane"/>
    <property type="evidence" value="ECO:0007669"/>
    <property type="project" value="TreeGrafter"/>
</dbReference>
<keyword evidence="3" id="KW-1185">Reference proteome</keyword>
<dbReference type="GO" id="GO:0005789">
    <property type="term" value="C:endoplasmic reticulum membrane"/>
    <property type="evidence" value="ECO:0007669"/>
    <property type="project" value="TreeGrafter"/>
</dbReference>
<feature type="domain" description="Methyltransferase FkbM" evidence="1">
    <location>
        <begin position="80"/>
        <end position="259"/>
    </location>
</feature>
<gene>
    <name evidence="2" type="primary">S_9</name>
    <name evidence="2" type="ORF">E2C01_094596</name>
</gene>
<name>A0A5B7K190_PORTR</name>
<sequence length="295" mass="34094">MSENSEVLMRLQGPLTASDPRVLAVLRSAYLVPPSTLPYNLTLHKDIQSYFAGHSFGWKFYHHYIKHFFNNQQGGFFVEAGALDGEFLSNTLWLETALGWTGLLIETDPNNYRHLAWKRRRAWLSNTCITKEEYPREAVFEVLTKASRLPTWLYHANTREINTHNTLLHDEMSNSSQRAYTKAQCFPLTSYLLALNVTLIDFLSLDIQGHEWGVLRSLPLDRLRVRSLAVEHLAAPNAARGGWSFDMTFVRYMEEVGYHLVDVYKDIDYFFVLQSDAALRRLSVPLNVTKYQVKQ</sequence>